<dbReference type="InterPro" id="IPR013325">
    <property type="entry name" value="RNA_pol_sigma_r2"/>
</dbReference>
<dbReference type="InterPro" id="IPR036388">
    <property type="entry name" value="WH-like_DNA-bd_sf"/>
</dbReference>
<keyword evidence="7" id="KW-0472">Membrane</keyword>
<dbReference type="InterPro" id="IPR039425">
    <property type="entry name" value="RNA_pol_sigma-70-like"/>
</dbReference>
<dbReference type="Proteomes" id="UP001239522">
    <property type="component" value="Chromosome"/>
</dbReference>
<protein>
    <submittedName>
        <fullName evidence="9">Helix-turn-helix domain-containing protein</fullName>
    </submittedName>
</protein>
<dbReference type="Gene3D" id="1.10.1740.10">
    <property type="match status" value="1"/>
</dbReference>
<comment type="similarity">
    <text evidence="1">Belongs to the sigma-70 factor family. ECF subfamily.</text>
</comment>
<keyword evidence="4" id="KW-0238">DNA-binding</keyword>
<feature type="compositionally biased region" description="Low complexity" evidence="6">
    <location>
        <begin position="116"/>
        <end position="128"/>
    </location>
</feature>
<organism evidence="9 10">
    <name type="scientific">Streptomyces castrisilvae</name>
    <dbReference type="NCBI Taxonomy" id="3033811"/>
    <lineage>
        <taxon>Bacteria</taxon>
        <taxon>Bacillati</taxon>
        <taxon>Actinomycetota</taxon>
        <taxon>Actinomycetes</taxon>
        <taxon>Kitasatosporales</taxon>
        <taxon>Streptomycetaceae</taxon>
        <taxon>Streptomyces</taxon>
    </lineage>
</organism>
<evidence type="ECO:0000256" key="2">
    <source>
        <dbReference type="ARBA" id="ARBA00023015"/>
    </source>
</evidence>
<evidence type="ECO:0000256" key="5">
    <source>
        <dbReference type="ARBA" id="ARBA00023163"/>
    </source>
</evidence>
<feature type="region of interest" description="Disordered" evidence="6">
    <location>
        <begin position="44"/>
        <end position="220"/>
    </location>
</feature>
<evidence type="ECO:0000256" key="4">
    <source>
        <dbReference type="ARBA" id="ARBA00023125"/>
    </source>
</evidence>
<dbReference type="SMART" id="SM00530">
    <property type="entry name" value="HTH_XRE"/>
    <property type="match status" value="1"/>
</dbReference>
<dbReference type="InterPro" id="IPR001387">
    <property type="entry name" value="Cro/C1-type_HTH"/>
</dbReference>
<feature type="compositionally biased region" description="Low complexity" evidence="6">
    <location>
        <begin position="151"/>
        <end position="165"/>
    </location>
</feature>
<keyword evidence="7" id="KW-1133">Transmembrane helix</keyword>
<name>A0ABY9HMN9_9ACTN</name>
<dbReference type="EMBL" id="CP120997">
    <property type="protein sequence ID" value="WLQ35811.1"/>
    <property type="molecule type" value="Genomic_DNA"/>
</dbReference>
<feature type="region of interest" description="Disordered" evidence="6">
    <location>
        <begin position="444"/>
        <end position="493"/>
    </location>
</feature>
<proteinExistence type="inferred from homology"/>
<feature type="compositionally biased region" description="Pro residues" evidence="6">
    <location>
        <begin position="172"/>
        <end position="190"/>
    </location>
</feature>
<gene>
    <name evidence="9" type="ORF">P8A18_21345</name>
</gene>
<dbReference type="SUPFAM" id="SSF47413">
    <property type="entry name" value="lambda repressor-like DNA-binding domains"/>
    <property type="match status" value="1"/>
</dbReference>
<dbReference type="PANTHER" id="PTHR43133">
    <property type="entry name" value="RNA POLYMERASE ECF-TYPE SIGMA FACTO"/>
    <property type="match status" value="1"/>
</dbReference>
<dbReference type="InterPro" id="IPR010982">
    <property type="entry name" value="Lambda_DNA-bd_dom_sf"/>
</dbReference>
<keyword evidence="2" id="KW-0805">Transcription regulation</keyword>
<feature type="domain" description="HTH cro/C1-type" evidence="8">
    <location>
        <begin position="21"/>
        <end position="76"/>
    </location>
</feature>
<dbReference type="PANTHER" id="PTHR43133:SF8">
    <property type="entry name" value="RNA POLYMERASE SIGMA FACTOR HI_1459-RELATED"/>
    <property type="match status" value="1"/>
</dbReference>
<evidence type="ECO:0000259" key="8">
    <source>
        <dbReference type="PROSITE" id="PS50943"/>
    </source>
</evidence>
<reference evidence="9 10" key="1">
    <citation type="submission" date="2023-03" db="EMBL/GenBank/DDBJ databases">
        <title>Isolation and description of six Streptomyces strains from soil environments, able to metabolize different microbial glucans.</title>
        <authorList>
            <person name="Widen T."/>
            <person name="Larsbrink J."/>
        </authorList>
    </citation>
    <scope>NUCLEOTIDE SEQUENCE [LARGE SCALE GENOMIC DNA]</scope>
    <source>
        <strain evidence="9 10">Mut1</strain>
    </source>
</reference>
<evidence type="ECO:0000256" key="1">
    <source>
        <dbReference type="ARBA" id="ARBA00010641"/>
    </source>
</evidence>
<dbReference type="Gene3D" id="1.10.260.40">
    <property type="entry name" value="lambda repressor-like DNA-binding domains"/>
    <property type="match status" value="1"/>
</dbReference>
<evidence type="ECO:0000256" key="6">
    <source>
        <dbReference type="SAM" id="MobiDB-lite"/>
    </source>
</evidence>
<accession>A0ABY9HMN9</accession>
<dbReference type="Pfam" id="PF01381">
    <property type="entry name" value="HTH_3"/>
    <property type="match status" value="1"/>
</dbReference>
<feature type="transmembrane region" description="Helical" evidence="7">
    <location>
        <begin position="417"/>
        <end position="440"/>
    </location>
</feature>
<evidence type="ECO:0000256" key="3">
    <source>
        <dbReference type="ARBA" id="ARBA00023082"/>
    </source>
</evidence>
<sequence>MTQSTSGTATAAPLPSPKERRRLREAKSLTEEQVAAAVGVTRATVRAWETGRTSPRGRKREAYARLIGTIDTPAPSPAERKASNATPKPSTEQPKPPPATAATTTAAEPVEPEKPLAPVAPEKPVEPVVSPPPVLAEPERSAPADPPPPVLVEAAGSDAAMASAEPGGGTTPEPPTAPPVPTVAPAPVPVAAPVAADEEREATGTGEAAETDRADGTAGAGLSPAEAFDALYGHAAAALFHQTYLLTGRRALSREAVAKAFELAWQRWPEVAVDRDPVGWVRAAAYEHAMSPWRRLRGEHRRLDPPPEAPGQRALLDALLELPPSYRRTLVLHDGVGLGLPETAAETEASTRAAAGRLVTARAAVGQRLPEVAEPESQDGRSALLHEHLGALARTQPASSLPVPELIRTGSERKAQLWARSAIAFTVLIVGLTLIALATAPRKYESPPSPAQQVGGVPPVGGPQKLTPGDVKLRKKLGDELVHGPARLVPRAG</sequence>
<feature type="compositionally biased region" description="Low complexity" evidence="6">
    <location>
        <begin position="100"/>
        <end position="109"/>
    </location>
</feature>
<evidence type="ECO:0000313" key="10">
    <source>
        <dbReference type="Proteomes" id="UP001239522"/>
    </source>
</evidence>
<dbReference type="SUPFAM" id="SSF88659">
    <property type="entry name" value="Sigma3 and sigma4 domains of RNA polymerase sigma factors"/>
    <property type="match status" value="1"/>
</dbReference>
<dbReference type="RefSeq" id="WP_306056697.1">
    <property type="nucleotide sequence ID" value="NZ_CP120997.1"/>
</dbReference>
<dbReference type="InterPro" id="IPR013324">
    <property type="entry name" value="RNA_pol_sigma_r3/r4-like"/>
</dbReference>
<keyword evidence="10" id="KW-1185">Reference proteome</keyword>
<evidence type="ECO:0000313" key="9">
    <source>
        <dbReference type="EMBL" id="WLQ35811.1"/>
    </source>
</evidence>
<feature type="region of interest" description="Disordered" evidence="6">
    <location>
        <begin position="1"/>
        <end position="32"/>
    </location>
</feature>
<dbReference type="CDD" id="cd00093">
    <property type="entry name" value="HTH_XRE"/>
    <property type="match status" value="1"/>
</dbReference>
<keyword evidence="5" id="KW-0804">Transcription</keyword>
<dbReference type="PROSITE" id="PS50943">
    <property type="entry name" value="HTH_CROC1"/>
    <property type="match status" value="1"/>
</dbReference>
<evidence type="ECO:0000256" key="7">
    <source>
        <dbReference type="SAM" id="Phobius"/>
    </source>
</evidence>
<keyword evidence="3" id="KW-0731">Sigma factor</keyword>
<dbReference type="Gene3D" id="1.10.10.10">
    <property type="entry name" value="Winged helix-like DNA-binding domain superfamily/Winged helix DNA-binding domain"/>
    <property type="match status" value="1"/>
</dbReference>
<keyword evidence="7" id="KW-0812">Transmembrane</keyword>
<dbReference type="SUPFAM" id="SSF88946">
    <property type="entry name" value="Sigma2 domain of RNA polymerase sigma factors"/>
    <property type="match status" value="1"/>
</dbReference>